<protein>
    <recommendedName>
        <fullName evidence="8">Autoinducer 2 import system permease protein LsrD</fullName>
    </recommendedName>
</protein>
<keyword evidence="6 9" id="KW-1133">Transmembrane helix</keyword>
<dbReference type="RefSeq" id="WP_259097728.1">
    <property type="nucleotide sequence ID" value="NZ_CP130454.1"/>
</dbReference>
<comment type="subcellular location">
    <subcellularLocation>
        <location evidence="1">Cell membrane</location>
        <topology evidence="1">Multi-pass membrane protein</topology>
    </subcellularLocation>
</comment>
<keyword evidence="2" id="KW-0813">Transport</keyword>
<dbReference type="PANTHER" id="PTHR32196">
    <property type="entry name" value="ABC TRANSPORTER PERMEASE PROTEIN YPHD-RELATED-RELATED"/>
    <property type="match status" value="1"/>
</dbReference>
<evidence type="ECO:0000256" key="2">
    <source>
        <dbReference type="ARBA" id="ARBA00022448"/>
    </source>
</evidence>
<evidence type="ECO:0000313" key="11">
    <source>
        <dbReference type="Proteomes" id="UP001204798"/>
    </source>
</evidence>
<gene>
    <name evidence="10" type="ORF">M2350_002520</name>
</gene>
<feature type="transmembrane region" description="Helical" evidence="9">
    <location>
        <begin position="82"/>
        <end position="107"/>
    </location>
</feature>
<feature type="transmembrane region" description="Helical" evidence="9">
    <location>
        <begin position="150"/>
        <end position="172"/>
    </location>
</feature>
<evidence type="ECO:0000256" key="1">
    <source>
        <dbReference type="ARBA" id="ARBA00004651"/>
    </source>
</evidence>
<keyword evidence="4" id="KW-0997">Cell inner membrane</keyword>
<dbReference type="Proteomes" id="UP001204798">
    <property type="component" value="Unassembled WGS sequence"/>
</dbReference>
<evidence type="ECO:0000256" key="4">
    <source>
        <dbReference type="ARBA" id="ARBA00022519"/>
    </source>
</evidence>
<evidence type="ECO:0000256" key="7">
    <source>
        <dbReference type="ARBA" id="ARBA00023136"/>
    </source>
</evidence>
<accession>A0ABT2EQ67</accession>
<feature type="transmembrane region" description="Helical" evidence="9">
    <location>
        <begin position="113"/>
        <end position="130"/>
    </location>
</feature>
<name>A0ABT2EQ67_9BACT</name>
<organism evidence="10 11">
    <name type="scientific">Candidatus Fervidibacter sacchari</name>
    <dbReference type="NCBI Taxonomy" id="1448929"/>
    <lineage>
        <taxon>Bacteria</taxon>
        <taxon>Candidatus Fervidibacterota</taxon>
        <taxon>Candidatus Fervidibacter</taxon>
    </lineage>
</organism>
<dbReference type="Pfam" id="PF02653">
    <property type="entry name" value="BPD_transp_2"/>
    <property type="match status" value="1"/>
</dbReference>
<evidence type="ECO:0000256" key="9">
    <source>
        <dbReference type="SAM" id="Phobius"/>
    </source>
</evidence>
<sequence>MRRYLVLLALWVLAVVVFSVRTPEFLKPQNMLDMTRHFTEIGIMALSMTALLIAGGIDLSVASILAMSGVVLGWLYRADLPLILCVVAALVSGALMGAVNGVCIAYLRLPPVIVTLATMALFRGLAIGWTRGEKVSGFPQAFIELGQGQFFGVIPKQLPLLLLLALVAWFVLHRTVWGRNIFAVGANETAAKFSGVPVEATKFWLYIVSGLMASLAGVLYVARFNTAKADAAMGAELDVITAALLGGTPITGGEGSLVGTILALLLLSTLRRGLDMAQVGVEQQAILIGAILIAAVAFGQRTLPLPMDRRKTTKASSD</sequence>
<dbReference type="InterPro" id="IPR001851">
    <property type="entry name" value="ABC_transp_permease"/>
</dbReference>
<reference evidence="10 11" key="1">
    <citation type="submission" date="2022-08" db="EMBL/GenBank/DDBJ databases">
        <title>Bacterial and archaeal communities from various locations to study Microbial Dark Matter (Phase II).</title>
        <authorList>
            <person name="Stepanauskas R."/>
        </authorList>
    </citation>
    <scope>NUCLEOTIDE SEQUENCE [LARGE SCALE GENOMIC DNA]</scope>
    <source>
        <strain evidence="10 11">PD1</strain>
    </source>
</reference>
<keyword evidence="7 9" id="KW-0472">Membrane</keyword>
<keyword evidence="5 9" id="KW-0812">Transmembrane</keyword>
<keyword evidence="11" id="KW-1185">Reference proteome</keyword>
<dbReference type="PANTHER" id="PTHR32196:SF71">
    <property type="entry name" value="AUTOINDUCER 2 IMPORT SYSTEM PERMEASE PROTEIN LSRD"/>
    <property type="match status" value="1"/>
</dbReference>
<feature type="transmembrane region" description="Helical" evidence="9">
    <location>
        <begin position="285"/>
        <end position="303"/>
    </location>
</feature>
<comment type="caution">
    <text evidence="10">The sequence shown here is derived from an EMBL/GenBank/DDBJ whole genome shotgun (WGS) entry which is preliminary data.</text>
</comment>
<feature type="transmembrane region" description="Helical" evidence="9">
    <location>
        <begin position="203"/>
        <end position="222"/>
    </location>
</feature>
<proteinExistence type="predicted"/>
<keyword evidence="3" id="KW-1003">Cell membrane</keyword>
<evidence type="ECO:0000256" key="5">
    <source>
        <dbReference type="ARBA" id="ARBA00022692"/>
    </source>
</evidence>
<evidence type="ECO:0000256" key="6">
    <source>
        <dbReference type="ARBA" id="ARBA00022989"/>
    </source>
</evidence>
<feature type="transmembrane region" description="Helical" evidence="9">
    <location>
        <begin position="243"/>
        <end position="265"/>
    </location>
</feature>
<dbReference type="EMBL" id="JANUCP010000004">
    <property type="protein sequence ID" value="MCS3920103.1"/>
    <property type="molecule type" value="Genomic_DNA"/>
</dbReference>
<evidence type="ECO:0000256" key="8">
    <source>
        <dbReference type="ARBA" id="ARBA00039381"/>
    </source>
</evidence>
<evidence type="ECO:0000313" key="10">
    <source>
        <dbReference type="EMBL" id="MCS3920103.1"/>
    </source>
</evidence>
<evidence type="ECO:0000256" key="3">
    <source>
        <dbReference type="ARBA" id="ARBA00022475"/>
    </source>
</evidence>
<dbReference type="CDD" id="cd06579">
    <property type="entry name" value="TM_PBP1_transp_AraH_like"/>
    <property type="match status" value="1"/>
</dbReference>
<feature type="transmembrane region" description="Helical" evidence="9">
    <location>
        <begin position="43"/>
        <end position="75"/>
    </location>
</feature>